<evidence type="ECO:0000313" key="1">
    <source>
        <dbReference type="EMBL" id="MEJ8646208.1"/>
    </source>
</evidence>
<reference evidence="1 2" key="1">
    <citation type="submission" date="2024-03" db="EMBL/GenBank/DDBJ databases">
        <title>Novel Streptomyces species of biotechnological and ecological value are a feature of Machair soil.</title>
        <authorList>
            <person name="Prole J.R."/>
            <person name="Goodfellow M."/>
            <person name="Allenby N."/>
            <person name="Ward A.C."/>
        </authorList>
    </citation>
    <scope>NUCLEOTIDE SEQUENCE [LARGE SCALE GENOMIC DNA]</scope>
    <source>
        <strain evidence="1 2">MS1.HAVA.3</strain>
    </source>
</reference>
<organism evidence="1 2">
    <name type="scientific">Streptomyces caledonius</name>
    <dbReference type="NCBI Taxonomy" id="3134107"/>
    <lineage>
        <taxon>Bacteria</taxon>
        <taxon>Bacillati</taxon>
        <taxon>Actinomycetota</taxon>
        <taxon>Actinomycetes</taxon>
        <taxon>Kitasatosporales</taxon>
        <taxon>Streptomycetaceae</taxon>
        <taxon>Streptomyces</taxon>
    </lineage>
</organism>
<accession>A0ABU8UGE0</accession>
<protein>
    <submittedName>
        <fullName evidence="1">Uncharacterized protein</fullName>
    </submittedName>
</protein>
<keyword evidence="2" id="KW-1185">Reference proteome</keyword>
<dbReference type="EMBL" id="JBBKAM010000004">
    <property type="protein sequence ID" value="MEJ8646208.1"/>
    <property type="molecule type" value="Genomic_DNA"/>
</dbReference>
<evidence type="ECO:0000313" key="2">
    <source>
        <dbReference type="Proteomes" id="UP001382904"/>
    </source>
</evidence>
<sequence length="40" mass="4593">MFRILPDGELITGLHKVVEIGNSRTLRMTHPAEDILFDEK</sequence>
<dbReference type="Proteomes" id="UP001382904">
    <property type="component" value="Unassembled WGS sequence"/>
</dbReference>
<name>A0ABU8UGE0_9ACTN</name>
<comment type="caution">
    <text evidence="1">The sequence shown here is derived from an EMBL/GenBank/DDBJ whole genome shotgun (WGS) entry which is preliminary data.</text>
</comment>
<proteinExistence type="predicted"/>
<gene>
    <name evidence="1" type="ORF">WKI68_43160</name>
</gene>